<feature type="domain" description="6-phosphogluconate dehydrogenase NADP-binding" evidence="5">
    <location>
        <begin position="6"/>
        <end position="169"/>
    </location>
</feature>
<feature type="domain" description="3-hydroxyisobutyrate dehydrogenase-like NAD-binding" evidence="6">
    <location>
        <begin position="176"/>
        <end position="294"/>
    </location>
</feature>
<dbReference type="InterPro" id="IPR029154">
    <property type="entry name" value="HIBADH-like_NADP-bd"/>
</dbReference>
<dbReference type="SUPFAM" id="SSF51735">
    <property type="entry name" value="NAD(P)-binding Rossmann-fold domains"/>
    <property type="match status" value="1"/>
</dbReference>
<protein>
    <recommendedName>
        <fullName evidence="9">6-phosphogluconate dehydrogenase NADP-binding domain-containing protein</fullName>
    </recommendedName>
</protein>
<name>A0AAW1SHU5_9CHLO</name>
<evidence type="ECO:0000313" key="8">
    <source>
        <dbReference type="Proteomes" id="UP001445335"/>
    </source>
</evidence>
<proteinExistence type="inferred from homology"/>
<evidence type="ECO:0000256" key="2">
    <source>
        <dbReference type="ARBA" id="ARBA00023002"/>
    </source>
</evidence>
<evidence type="ECO:0008006" key="9">
    <source>
        <dbReference type="Google" id="ProtNLM"/>
    </source>
</evidence>
<dbReference type="Gene3D" id="1.10.1040.10">
    <property type="entry name" value="N-(1-d-carboxylethyl)-l-norvaline Dehydrogenase, domain 2"/>
    <property type="match status" value="1"/>
</dbReference>
<dbReference type="GO" id="GO:0050661">
    <property type="term" value="F:NADP binding"/>
    <property type="evidence" value="ECO:0007669"/>
    <property type="project" value="InterPro"/>
</dbReference>
<comment type="similarity">
    <text evidence="1">Belongs to the HIBADH-related family. NP60 subfamily.</text>
</comment>
<dbReference type="InterPro" id="IPR013328">
    <property type="entry name" value="6PGD_dom2"/>
</dbReference>
<dbReference type="PANTHER" id="PTHR43580">
    <property type="entry name" value="OXIDOREDUCTASE GLYR1-RELATED"/>
    <property type="match status" value="1"/>
</dbReference>
<keyword evidence="3" id="KW-0520">NAD</keyword>
<accession>A0AAW1SHU5</accession>
<sequence>MGVDVVGFLGLGNMGIGLASNLQRFLKEQGTDAKFYGKLHIWNRTTAKAAPLQELGASLNPSVADLARVCNICFAMLFDDAALESTFNDYLKTAQTGTVFINCATVDPALASKLAERGRSRSCAFLSSPVFGRPDAAAAQQCLVVASGAAAAMEQVRPLLQAMGRGVIELGADPAAAAAVKLIGNFLVVSQVELLAEALNLGDRSGVPRDVVVSIVEKLFPGAIIPGYAKRLAADAFDMSKDPGFSVTGGLTVVRLMLALGERCGAALPAAKLACGHLEAVEAEGMGGLDLGALALAVRKEAPR</sequence>
<evidence type="ECO:0000256" key="3">
    <source>
        <dbReference type="ARBA" id="ARBA00023027"/>
    </source>
</evidence>
<evidence type="ECO:0000259" key="6">
    <source>
        <dbReference type="Pfam" id="PF14833"/>
    </source>
</evidence>
<dbReference type="InterPro" id="IPR006115">
    <property type="entry name" value="6PGDH_NADP-bd"/>
</dbReference>
<dbReference type="PIRSF" id="PIRSF000103">
    <property type="entry name" value="HIBADH"/>
    <property type="match status" value="1"/>
</dbReference>
<dbReference type="InterPro" id="IPR015815">
    <property type="entry name" value="HIBADH-related"/>
</dbReference>
<organism evidence="7 8">
    <name type="scientific">Elliptochloris bilobata</name>
    <dbReference type="NCBI Taxonomy" id="381761"/>
    <lineage>
        <taxon>Eukaryota</taxon>
        <taxon>Viridiplantae</taxon>
        <taxon>Chlorophyta</taxon>
        <taxon>core chlorophytes</taxon>
        <taxon>Trebouxiophyceae</taxon>
        <taxon>Trebouxiophyceae incertae sedis</taxon>
        <taxon>Elliptochloris clade</taxon>
        <taxon>Elliptochloris</taxon>
    </lineage>
</organism>
<evidence type="ECO:0000256" key="4">
    <source>
        <dbReference type="PIRSR" id="PIRSR000103-1"/>
    </source>
</evidence>
<dbReference type="EMBL" id="JALJOU010000003">
    <property type="protein sequence ID" value="KAK9845377.1"/>
    <property type="molecule type" value="Genomic_DNA"/>
</dbReference>
<keyword evidence="2" id="KW-0560">Oxidoreductase</keyword>
<dbReference type="Pfam" id="PF03446">
    <property type="entry name" value="NAD_binding_2"/>
    <property type="match status" value="1"/>
</dbReference>
<feature type="active site" evidence="4">
    <location>
        <position position="181"/>
    </location>
</feature>
<keyword evidence="8" id="KW-1185">Reference proteome</keyword>
<dbReference type="GO" id="GO:0016491">
    <property type="term" value="F:oxidoreductase activity"/>
    <property type="evidence" value="ECO:0007669"/>
    <property type="project" value="UniProtKB-KW"/>
</dbReference>
<evidence type="ECO:0000313" key="7">
    <source>
        <dbReference type="EMBL" id="KAK9845377.1"/>
    </source>
</evidence>
<dbReference type="GO" id="GO:0051287">
    <property type="term" value="F:NAD binding"/>
    <property type="evidence" value="ECO:0007669"/>
    <property type="project" value="InterPro"/>
</dbReference>
<dbReference type="Gene3D" id="3.40.50.720">
    <property type="entry name" value="NAD(P)-binding Rossmann-like Domain"/>
    <property type="match status" value="1"/>
</dbReference>
<dbReference type="SUPFAM" id="SSF48179">
    <property type="entry name" value="6-phosphogluconate dehydrogenase C-terminal domain-like"/>
    <property type="match status" value="1"/>
</dbReference>
<evidence type="ECO:0000256" key="1">
    <source>
        <dbReference type="ARBA" id="ARBA00007598"/>
    </source>
</evidence>
<dbReference type="AlphaFoldDB" id="A0AAW1SHU5"/>
<comment type="caution">
    <text evidence="7">The sequence shown here is derived from an EMBL/GenBank/DDBJ whole genome shotgun (WGS) entry which is preliminary data.</text>
</comment>
<dbReference type="InterPro" id="IPR008927">
    <property type="entry name" value="6-PGluconate_DH-like_C_sf"/>
</dbReference>
<dbReference type="InterPro" id="IPR051265">
    <property type="entry name" value="HIBADH-related_NP60_sf"/>
</dbReference>
<dbReference type="Proteomes" id="UP001445335">
    <property type="component" value="Unassembled WGS sequence"/>
</dbReference>
<evidence type="ECO:0000259" key="5">
    <source>
        <dbReference type="Pfam" id="PF03446"/>
    </source>
</evidence>
<reference evidence="7 8" key="1">
    <citation type="journal article" date="2024" name="Nat. Commun.">
        <title>Phylogenomics reveals the evolutionary origins of lichenization in chlorophyte algae.</title>
        <authorList>
            <person name="Puginier C."/>
            <person name="Libourel C."/>
            <person name="Otte J."/>
            <person name="Skaloud P."/>
            <person name="Haon M."/>
            <person name="Grisel S."/>
            <person name="Petersen M."/>
            <person name="Berrin J.G."/>
            <person name="Delaux P.M."/>
            <person name="Dal Grande F."/>
            <person name="Keller J."/>
        </authorList>
    </citation>
    <scope>NUCLEOTIDE SEQUENCE [LARGE SCALE GENOMIC DNA]</scope>
    <source>
        <strain evidence="7 8">SAG 245.80</strain>
    </source>
</reference>
<dbReference type="PANTHER" id="PTHR43580:SF8">
    <property type="entry name" value="6-PHOSPHOGLUCONATE DEHYDROGENASE NADP-BINDING DOMAIN-CONTAINING PROTEIN-RELATED"/>
    <property type="match status" value="1"/>
</dbReference>
<dbReference type="InterPro" id="IPR036291">
    <property type="entry name" value="NAD(P)-bd_dom_sf"/>
</dbReference>
<dbReference type="Pfam" id="PF14833">
    <property type="entry name" value="NAD_binding_11"/>
    <property type="match status" value="1"/>
</dbReference>
<gene>
    <name evidence="7" type="ORF">WJX81_004942</name>
</gene>